<dbReference type="Gene3D" id="3.40.50.2300">
    <property type="match status" value="1"/>
</dbReference>
<evidence type="ECO:0000313" key="5">
    <source>
        <dbReference type="Proteomes" id="UP000005695"/>
    </source>
</evidence>
<dbReference type="PANTHER" id="PTHR45228">
    <property type="entry name" value="CYCLIC DI-GMP PHOSPHODIESTERASE TM_0186-RELATED"/>
    <property type="match status" value="1"/>
</dbReference>
<dbReference type="InterPro" id="IPR037522">
    <property type="entry name" value="HD_GYP_dom"/>
</dbReference>
<evidence type="ECO:0000256" key="1">
    <source>
        <dbReference type="PROSITE-ProRule" id="PRU00169"/>
    </source>
</evidence>
<dbReference type="Pfam" id="PF13487">
    <property type="entry name" value="HD_5"/>
    <property type="match status" value="1"/>
</dbReference>
<dbReference type="PROSITE" id="PS50110">
    <property type="entry name" value="RESPONSE_REGULATORY"/>
    <property type="match status" value="1"/>
</dbReference>
<dbReference type="SMART" id="SM00471">
    <property type="entry name" value="HDc"/>
    <property type="match status" value="1"/>
</dbReference>
<dbReference type="Proteomes" id="UP000005695">
    <property type="component" value="Unassembled WGS sequence"/>
</dbReference>
<comment type="caution">
    <text evidence="4">The sequence shown here is derived from an EMBL/GenBank/DDBJ whole genome shotgun (WGS) entry which is preliminary data.</text>
</comment>
<proteinExistence type="predicted"/>
<dbReference type="AlphaFoldDB" id="Q1JX55"/>
<evidence type="ECO:0000259" key="2">
    <source>
        <dbReference type="PROSITE" id="PS50110"/>
    </source>
</evidence>
<feature type="domain" description="HD-GYP" evidence="3">
    <location>
        <begin position="157"/>
        <end position="381"/>
    </location>
</feature>
<gene>
    <name evidence="4" type="ORF">Dace_0946</name>
</gene>
<dbReference type="InterPro" id="IPR052020">
    <property type="entry name" value="Cyclic_di-GMP/3'3'-cGAMP_PDE"/>
</dbReference>
<dbReference type="InterPro" id="IPR003607">
    <property type="entry name" value="HD/PDEase_dom"/>
</dbReference>
<protein>
    <submittedName>
        <fullName evidence="4">Response regulator receiver modulated metal dependent phosphohydrolase</fullName>
    </submittedName>
</protein>
<dbReference type="SUPFAM" id="SSF52172">
    <property type="entry name" value="CheY-like"/>
    <property type="match status" value="1"/>
</dbReference>
<dbReference type="InterPro" id="IPR011006">
    <property type="entry name" value="CheY-like_superfamily"/>
</dbReference>
<feature type="domain" description="Response regulatory" evidence="2">
    <location>
        <begin position="14"/>
        <end position="130"/>
    </location>
</feature>
<keyword evidence="1" id="KW-0597">Phosphoprotein</keyword>
<dbReference type="CDD" id="cd00077">
    <property type="entry name" value="HDc"/>
    <property type="match status" value="1"/>
</dbReference>
<dbReference type="InterPro" id="IPR001789">
    <property type="entry name" value="Sig_transdc_resp-reg_receiver"/>
</dbReference>
<dbReference type="RefSeq" id="WP_006002046.1">
    <property type="nucleotide sequence ID" value="NZ_AAEW02000017.1"/>
</dbReference>
<sequence length="384" mass="43289">MQTGQKKIDQMLKTILVVDDIRENLEVIGGVLQSDYRVRVANSGQRAIKAAASEPRPDLILLDVMMPEMDGYAVLRELKANPATKEIPVIFVTAMDSDQDEEFGLALGAVDYVTKPIRPAILLARAQTQLELKESRDRLQNQNTWLEEEVRRRMAENELIKDVTLYALASLAEVRDQETGYHLQRTQTYLVLIMEQLKDHPRFQAELSESDRQLIAKAAPLHDIGKVGIPDEILLKPARLTPDEFEIMKTHSKIGGDALAKAAQRVLDAHPDDKKDAESQGSLIFLDIACKIAMHHHERWDGTGYPDNLAGEDIPIPARLMTLVDVFDALSCKRPYKEPFPMEETIAIIREERGKQFDPDVVDAFVVLQDQFVAIANEFANTEE</sequence>
<name>Q1JX55_DESA6</name>
<reference evidence="4" key="1">
    <citation type="submission" date="2006-05" db="EMBL/GenBank/DDBJ databases">
        <title>Annotation of the draft genome assembly of Desulfuromonas acetoxidans DSM 684.</title>
        <authorList>
            <consortium name="US DOE Joint Genome Institute (JGI-ORNL)"/>
            <person name="Larimer F."/>
            <person name="Land M."/>
            <person name="Hauser L."/>
        </authorList>
    </citation>
    <scope>NUCLEOTIDE SEQUENCE [LARGE SCALE GENOMIC DNA]</scope>
    <source>
        <strain evidence="4">DSM 684</strain>
    </source>
</reference>
<dbReference type="EMBL" id="AAEW02000017">
    <property type="protein sequence ID" value="EAT14807.1"/>
    <property type="molecule type" value="Genomic_DNA"/>
</dbReference>
<dbReference type="GO" id="GO:0000160">
    <property type="term" value="P:phosphorelay signal transduction system"/>
    <property type="evidence" value="ECO:0007669"/>
    <property type="project" value="InterPro"/>
</dbReference>
<reference evidence="4" key="2">
    <citation type="submission" date="2006-05" db="EMBL/GenBank/DDBJ databases">
        <title>Sequencing of the draft genome and assembly of Desulfuromonas acetoxidans DSM 684.</title>
        <authorList>
            <consortium name="US DOE Joint Genome Institute (JGI-PGF)"/>
            <person name="Copeland A."/>
            <person name="Lucas S."/>
            <person name="Lapidus A."/>
            <person name="Barry K."/>
            <person name="Detter J.C."/>
            <person name="Glavina del Rio T."/>
            <person name="Hammon N."/>
            <person name="Israni S."/>
            <person name="Dalin E."/>
            <person name="Tice H."/>
            <person name="Bruce D."/>
            <person name="Pitluck S."/>
            <person name="Richardson P."/>
        </authorList>
    </citation>
    <scope>NUCLEOTIDE SEQUENCE [LARGE SCALE GENOMIC DNA]</scope>
    <source>
        <strain evidence="4">DSM 684</strain>
    </source>
</reference>
<evidence type="ECO:0000259" key="3">
    <source>
        <dbReference type="PROSITE" id="PS51832"/>
    </source>
</evidence>
<dbReference type="SUPFAM" id="SSF109604">
    <property type="entry name" value="HD-domain/PDEase-like"/>
    <property type="match status" value="1"/>
</dbReference>
<dbReference type="Gene3D" id="1.10.3210.10">
    <property type="entry name" value="Hypothetical protein af1432"/>
    <property type="match status" value="1"/>
</dbReference>
<dbReference type="GO" id="GO:0016787">
    <property type="term" value="F:hydrolase activity"/>
    <property type="evidence" value="ECO:0007669"/>
    <property type="project" value="UniProtKB-KW"/>
</dbReference>
<accession>Q1JX55</accession>
<dbReference type="Pfam" id="PF00072">
    <property type="entry name" value="Response_reg"/>
    <property type="match status" value="1"/>
</dbReference>
<feature type="modified residue" description="4-aspartylphosphate" evidence="1">
    <location>
        <position position="63"/>
    </location>
</feature>
<dbReference type="PROSITE" id="PS51832">
    <property type="entry name" value="HD_GYP"/>
    <property type="match status" value="1"/>
</dbReference>
<dbReference type="SMART" id="SM00448">
    <property type="entry name" value="REC"/>
    <property type="match status" value="1"/>
</dbReference>
<keyword evidence="5" id="KW-1185">Reference proteome</keyword>
<organism evidence="4 5">
    <name type="scientific">Desulfuromonas acetoxidans (strain DSM 684 / 11070)</name>
    <dbReference type="NCBI Taxonomy" id="281689"/>
    <lineage>
        <taxon>Bacteria</taxon>
        <taxon>Pseudomonadati</taxon>
        <taxon>Thermodesulfobacteriota</taxon>
        <taxon>Desulfuromonadia</taxon>
        <taxon>Desulfuromonadales</taxon>
        <taxon>Desulfuromonadaceae</taxon>
        <taxon>Desulfuromonas</taxon>
    </lineage>
</organism>
<dbReference type="PANTHER" id="PTHR45228:SF5">
    <property type="entry name" value="CYCLIC DI-GMP PHOSPHODIESTERASE VC_1348-RELATED"/>
    <property type="match status" value="1"/>
</dbReference>
<evidence type="ECO:0000313" key="4">
    <source>
        <dbReference type="EMBL" id="EAT14807.1"/>
    </source>
</evidence>